<dbReference type="EMBL" id="LITT01000028">
    <property type="protein sequence ID" value="OAA85773.1"/>
    <property type="molecule type" value="Genomic_DNA"/>
</dbReference>
<dbReference type="Proteomes" id="UP000077407">
    <property type="component" value="Unassembled WGS sequence"/>
</dbReference>
<dbReference type="AlphaFoldDB" id="A0A168N4W9"/>
<reference evidence="1 2" key="1">
    <citation type="journal article" date="2015" name="Biotechnol. Bioeng.">
        <title>Genome sequence and phenotypic characterization of Caulobacter segnis.</title>
        <authorList>
            <person name="Patel S."/>
            <person name="Fletcher B."/>
            <person name="Scott D.C."/>
            <person name="Ely B."/>
        </authorList>
    </citation>
    <scope>NUCLEOTIDE SEQUENCE [LARGE SCALE GENOMIC DNA]</scope>
    <source>
        <strain evidence="1 2">ERI-2</strain>
    </source>
</reference>
<name>A0A168N4W9_9CLOT</name>
<sequence length="38" mass="4439">MRIIKTLKDIEILFVLEFLSGIAERIQSPINILTIRIQ</sequence>
<dbReference type="PATRIC" id="fig|1538.10.peg.2885"/>
<accession>A0A168N4W9</accession>
<protein>
    <submittedName>
        <fullName evidence="1">Uncharacterized protein</fullName>
    </submittedName>
</protein>
<proteinExistence type="predicted"/>
<evidence type="ECO:0000313" key="2">
    <source>
        <dbReference type="Proteomes" id="UP000077407"/>
    </source>
</evidence>
<evidence type="ECO:0000313" key="1">
    <source>
        <dbReference type="EMBL" id="OAA85773.1"/>
    </source>
</evidence>
<organism evidence="1 2">
    <name type="scientific">Clostridium ljungdahlii</name>
    <dbReference type="NCBI Taxonomy" id="1538"/>
    <lineage>
        <taxon>Bacteria</taxon>
        <taxon>Bacillati</taxon>
        <taxon>Bacillota</taxon>
        <taxon>Clostridia</taxon>
        <taxon>Eubacteriales</taxon>
        <taxon>Clostridiaceae</taxon>
        <taxon>Clostridium</taxon>
    </lineage>
</organism>
<comment type="caution">
    <text evidence="1">The sequence shown here is derived from an EMBL/GenBank/DDBJ whole genome shotgun (WGS) entry which is preliminary data.</text>
</comment>
<gene>
    <name evidence="1" type="ORF">WY13_02512</name>
</gene>